<protein>
    <submittedName>
        <fullName evidence="2">Phosphate uptake regulator PhoU</fullName>
    </submittedName>
</protein>
<dbReference type="Gene3D" id="1.20.58.220">
    <property type="entry name" value="Phosphate transport system protein phou homolog 2, domain 2"/>
    <property type="match status" value="1"/>
</dbReference>
<dbReference type="KEGG" id="nbg:DV706_05160"/>
<evidence type="ECO:0000313" key="3">
    <source>
        <dbReference type="Proteomes" id="UP000296822"/>
    </source>
</evidence>
<gene>
    <name evidence="2" type="ORF">DV706_05160</name>
</gene>
<sequence>MSQRRSADDATVPVERKLQLTGNSTFVVSLPKAWATAQNLESGMSMYLYPADDRVVAAPERVSTQERAVTIDARSDTSDGVERQARAAYAAGYDRITVTDVTGLDAEQRRALERTVSRLIGLEIQEMTDEQITIADVLDASEISLSQTVTQARQLTLEHHADAVDAVVTNDHELARQVQSRERDVTRLFAFVSRGVHRGLEDVHEITRLGTDRTTAFREYRIARQLERITDHTGRIAAVAQRQSGPPDEALGAQLESIAADTRRVVEQALAGEHSAALETEHTVRDVTAGLDEQLSDCADPNIYLYGSVLEQLRQTAASGIRIAETTTESGLDN</sequence>
<dbReference type="GeneID" id="39850630"/>
<organism evidence="2 3">
    <name type="scientific">Natronorubrum bangense</name>
    <dbReference type="NCBI Taxonomy" id="61858"/>
    <lineage>
        <taxon>Archaea</taxon>
        <taxon>Methanobacteriati</taxon>
        <taxon>Methanobacteriota</taxon>
        <taxon>Stenosarchaea group</taxon>
        <taxon>Halobacteria</taxon>
        <taxon>Halobacteriales</taxon>
        <taxon>Natrialbaceae</taxon>
        <taxon>Natronorubrum</taxon>
    </lineage>
</organism>
<dbReference type="PANTHER" id="PTHR42930:SF6">
    <property type="entry name" value="PHOSPHATE REGULATORY PROTEIN-LIKE PROTEIN"/>
    <property type="match status" value="1"/>
</dbReference>
<dbReference type="Pfam" id="PF01895">
    <property type="entry name" value="PhoU"/>
    <property type="match status" value="1"/>
</dbReference>
<dbReference type="InterPro" id="IPR026022">
    <property type="entry name" value="PhoU_dom"/>
</dbReference>
<dbReference type="InterPro" id="IPR038078">
    <property type="entry name" value="PhoU-like_sf"/>
</dbReference>
<name>A0A4D6HJA1_9EURY</name>
<dbReference type="GO" id="GO:0045936">
    <property type="term" value="P:negative regulation of phosphate metabolic process"/>
    <property type="evidence" value="ECO:0007669"/>
    <property type="project" value="InterPro"/>
</dbReference>
<dbReference type="Proteomes" id="UP000296822">
    <property type="component" value="Chromosome"/>
</dbReference>
<accession>A0A4D6HJA1</accession>
<dbReference type="EMBL" id="CP031305">
    <property type="protein sequence ID" value="QCC53933.1"/>
    <property type="molecule type" value="Genomic_DNA"/>
</dbReference>
<proteinExistence type="predicted"/>
<evidence type="ECO:0000259" key="1">
    <source>
        <dbReference type="Pfam" id="PF01895"/>
    </source>
</evidence>
<dbReference type="GO" id="GO:0030643">
    <property type="term" value="P:intracellular phosphate ion homeostasis"/>
    <property type="evidence" value="ECO:0007669"/>
    <property type="project" value="InterPro"/>
</dbReference>
<reference evidence="2 3" key="1">
    <citation type="journal article" date="2019" name="Nat. Commun.">
        <title>A new type of DNA phosphorothioation-based antiviral system in archaea.</title>
        <authorList>
            <person name="Xiong L."/>
            <person name="Liu S."/>
            <person name="Chen S."/>
            <person name="Xiao Y."/>
            <person name="Zhu B."/>
            <person name="Gao Y."/>
            <person name="Zhang Y."/>
            <person name="Chen B."/>
            <person name="Luo J."/>
            <person name="Deng Z."/>
            <person name="Chen X."/>
            <person name="Wang L."/>
            <person name="Chen S."/>
        </authorList>
    </citation>
    <scope>NUCLEOTIDE SEQUENCE [LARGE SCALE GENOMIC DNA]</scope>
    <source>
        <strain evidence="2 3">JCM 10635</strain>
    </source>
</reference>
<feature type="domain" description="PhoU" evidence="1">
    <location>
        <begin position="152"/>
        <end position="238"/>
    </location>
</feature>
<evidence type="ECO:0000313" key="2">
    <source>
        <dbReference type="EMBL" id="QCC53933.1"/>
    </source>
</evidence>
<dbReference type="InterPro" id="IPR028366">
    <property type="entry name" value="PhoU"/>
</dbReference>
<dbReference type="SUPFAM" id="SSF109755">
    <property type="entry name" value="PhoU-like"/>
    <property type="match status" value="1"/>
</dbReference>
<dbReference type="PANTHER" id="PTHR42930">
    <property type="entry name" value="PHOSPHATE-SPECIFIC TRANSPORT SYSTEM ACCESSORY PROTEIN PHOU"/>
    <property type="match status" value="1"/>
</dbReference>
<dbReference type="RefSeq" id="WP_006066190.1">
    <property type="nucleotide sequence ID" value="NZ_CP031305.1"/>
</dbReference>
<dbReference type="AlphaFoldDB" id="A0A4D6HJA1"/>